<gene>
    <name evidence="1" type="ORF">AOB46_06425</name>
</gene>
<dbReference type="RefSeq" id="WP_062697468.1">
    <property type="nucleotide sequence ID" value="NZ_LJOD01000003.1"/>
</dbReference>
<dbReference type="AlphaFoldDB" id="A0A0N0ZWM8"/>
<proteinExistence type="predicted"/>
<name>A0A0N0ZWM8_CHRID</name>
<dbReference type="OrthoDB" id="6402335at2"/>
<dbReference type="EMBL" id="LJOD01000003">
    <property type="protein sequence ID" value="KPE51857.1"/>
    <property type="molecule type" value="Genomic_DNA"/>
</dbReference>
<comment type="caution">
    <text evidence="1">The sequence shown here is derived from an EMBL/GenBank/DDBJ whole genome shotgun (WGS) entry which is preliminary data.</text>
</comment>
<dbReference type="PROSITE" id="PS51257">
    <property type="entry name" value="PROKAR_LIPOPROTEIN"/>
    <property type="match status" value="1"/>
</dbReference>
<reference evidence="1 2" key="1">
    <citation type="journal article" date="2015" name="Genom Data">
        <title>Draft genome sequence of a multidrug-resistant Chryseobacterium indologenes isolate from Malaysia.</title>
        <authorList>
            <person name="Yu C.Y."/>
            <person name="Ang G.Y."/>
            <person name="Cheng H.J."/>
            <person name="Cheong Y.M."/>
            <person name="Yin W.F."/>
            <person name="Chan K.G."/>
        </authorList>
    </citation>
    <scope>NUCLEOTIDE SEQUENCE [LARGE SCALE GENOMIC DNA]</scope>
    <source>
        <strain evidence="1 2">CI_885</strain>
    </source>
</reference>
<organism evidence="1 2">
    <name type="scientific">Chryseobacterium indologenes</name>
    <name type="common">Flavobacterium indologenes</name>
    <dbReference type="NCBI Taxonomy" id="253"/>
    <lineage>
        <taxon>Bacteria</taxon>
        <taxon>Pseudomonadati</taxon>
        <taxon>Bacteroidota</taxon>
        <taxon>Flavobacteriia</taxon>
        <taxon>Flavobacteriales</taxon>
        <taxon>Weeksellaceae</taxon>
        <taxon>Chryseobacterium group</taxon>
        <taxon>Chryseobacterium</taxon>
    </lineage>
</organism>
<accession>A0A0N0ZWM8</accession>
<dbReference type="Pfam" id="PF25594">
    <property type="entry name" value="GldB_lipo"/>
    <property type="match status" value="1"/>
</dbReference>
<dbReference type="PATRIC" id="fig|253.9.peg.2957"/>
<evidence type="ECO:0000313" key="1">
    <source>
        <dbReference type="EMBL" id="KPE51857.1"/>
    </source>
</evidence>
<dbReference type="Proteomes" id="UP000037953">
    <property type="component" value="Unassembled WGS sequence"/>
</dbReference>
<sequence length="333" mass="38791">MKNIIPVLSLLAIFSCATRTHDHNFNYNKLEEVEDSVKVGNIVILNSFKHQMLAHKNGQYDSARIINNVYKPHQKLWDSCYAVIFGDENAHQFNTARGMAEWNNSLYQKNRQIFEEKAGILLNINLKKTFKKTLVRFSKLVPYQPKARISLIFTPITGIAFGGCSNDQFALELNNKGIEIPAVLKKDLPHELNHMVYEKFRNADPDHVSALNQTIDEGFACYFTYAFFEGKLQKHETVHLSKKEWDWFIQHEKGLFNQLKKYFADTSGKNPLLQNDKIKLFPDAPKNINYWMGFRIIEKYVEKNGQNSWKDVYHLTARDLLQKSGYEKYIESL</sequence>
<dbReference type="InterPro" id="IPR019853">
    <property type="entry name" value="GldB-like"/>
</dbReference>
<reference evidence="2" key="2">
    <citation type="submission" date="2015-09" db="EMBL/GenBank/DDBJ databases">
        <title>Draft genome sequence of a multidrug-resistant Chryseobacterium indologenes isolate from Malaysia.</title>
        <authorList>
            <person name="Yu C.Y."/>
            <person name="Ang G.Y."/>
            <person name="Chan K.-G."/>
        </authorList>
    </citation>
    <scope>NUCLEOTIDE SEQUENCE [LARGE SCALE GENOMIC DNA]</scope>
    <source>
        <strain evidence="2">CI_885</strain>
    </source>
</reference>
<protein>
    <submittedName>
        <fullName evidence="1">Uncharacterized protein</fullName>
    </submittedName>
</protein>
<evidence type="ECO:0000313" key="2">
    <source>
        <dbReference type="Proteomes" id="UP000037953"/>
    </source>
</evidence>